<dbReference type="InterPro" id="IPR057525">
    <property type="entry name" value="UTP20_C"/>
</dbReference>
<evidence type="ECO:0000256" key="1">
    <source>
        <dbReference type="SAM" id="Coils"/>
    </source>
</evidence>
<evidence type="ECO:0000313" key="5">
    <source>
        <dbReference type="EMBL" id="KAG6789886.1"/>
    </source>
</evidence>
<evidence type="ECO:0000313" key="6">
    <source>
        <dbReference type="Proteomes" id="UP000886885"/>
    </source>
</evidence>
<dbReference type="GO" id="GO:0030686">
    <property type="term" value="C:90S preribosome"/>
    <property type="evidence" value="ECO:0007669"/>
    <property type="project" value="TreeGrafter"/>
</dbReference>
<evidence type="ECO:0000259" key="4">
    <source>
        <dbReference type="Pfam" id="PF23099"/>
    </source>
</evidence>
<feature type="coiled-coil region" evidence="1">
    <location>
        <begin position="2405"/>
        <end position="2516"/>
    </location>
</feature>
<dbReference type="EMBL" id="JAAWWB010000002">
    <property type="protein sequence ID" value="KAG6789886.1"/>
    <property type="molecule type" value="Genomic_DNA"/>
</dbReference>
<dbReference type="Pfam" id="PF20416">
    <property type="entry name" value="UTP20"/>
    <property type="match status" value="1"/>
</dbReference>
<dbReference type="InterPro" id="IPR011430">
    <property type="entry name" value="UTP20_N"/>
</dbReference>
<dbReference type="Pfam" id="PF23099">
    <property type="entry name" value="UTP20_C"/>
    <property type="match status" value="1"/>
</dbReference>
<proteinExistence type="predicted"/>
<organism evidence="5 6">
    <name type="scientific">Populus tomentosa</name>
    <name type="common">Chinese white poplar</name>
    <dbReference type="NCBI Taxonomy" id="118781"/>
    <lineage>
        <taxon>Eukaryota</taxon>
        <taxon>Viridiplantae</taxon>
        <taxon>Streptophyta</taxon>
        <taxon>Embryophyta</taxon>
        <taxon>Tracheophyta</taxon>
        <taxon>Spermatophyta</taxon>
        <taxon>Magnoliopsida</taxon>
        <taxon>eudicotyledons</taxon>
        <taxon>Gunneridae</taxon>
        <taxon>Pentapetalae</taxon>
        <taxon>rosids</taxon>
        <taxon>fabids</taxon>
        <taxon>Malpighiales</taxon>
        <taxon>Salicaceae</taxon>
        <taxon>Saliceae</taxon>
        <taxon>Populus</taxon>
    </lineage>
</organism>
<keyword evidence="1" id="KW-0175">Coiled coil</keyword>
<dbReference type="InterPro" id="IPR046523">
    <property type="entry name" value="UTP20_dom"/>
</dbReference>
<name>A0A8X8AKA0_POPTO</name>
<reference evidence="5" key="1">
    <citation type="journal article" date="2020" name="bioRxiv">
        <title>Hybrid origin of Populus tomentosa Carr. identified through genome sequencing and phylogenomic analysis.</title>
        <authorList>
            <person name="An X."/>
            <person name="Gao K."/>
            <person name="Chen Z."/>
            <person name="Li J."/>
            <person name="Yang X."/>
            <person name="Yang X."/>
            <person name="Zhou J."/>
            <person name="Guo T."/>
            <person name="Zhao T."/>
            <person name="Huang S."/>
            <person name="Miao D."/>
            <person name="Khan W.U."/>
            <person name="Rao P."/>
            <person name="Ye M."/>
            <person name="Lei B."/>
            <person name="Liao W."/>
            <person name="Wang J."/>
            <person name="Ji L."/>
            <person name="Li Y."/>
            <person name="Guo B."/>
            <person name="Mustafa N.S."/>
            <person name="Li S."/>
            <person name="Yun Q."/>
            <person name="Keller S.R."/>
            <person name="Mao J."/>
            <person name="Zhang R."/>
            <person name="Strauss S.H."/>
        </authorList>
    </citation>
    <scope>NUCLEOTIDE SEQUENCE</scope>
    <source>
        <strain evidence="5">GM15</strain>
        <tissue evidence="5">Leaf</tissue>
    </source>
</reference>
<dbReference type="PANTHER" id="PTHR17695:SF11">
    <property type="entry name" value="SMALL SUBUNIT PROCESSOME COMPONENT 20 HOMOLOG"/>
    <property type="match status" value="1"/>
</dbReference>
<dbReference type="Proteomes" id="UP000886885">
    <property type="component" value="Chromosome 1D"/>
</dbReference>
<comment type="caution">
    <text evidence="5">The sequence shown here is derived from an EMBL/GenBank/DDBJ whole genome shotgun (WGS) entry which is preliminary data.</text>
</comment>
<feature type="domain" description="U3 small nucleolar RNA-associated protein 20 C-terminal" evidence="4">
    <location>
        <begin position="2813"/>
        <end position="2888"/>
    </location>
</feature>
<dbReference type="PANTHER" id="PTHR17695">
    <property type="entry name" value="SMALL SUBUNIT PROCESSOME COMPONENT 20 HOMOLOG"/>
    <property type="match status" value="1"/>
</dbReference>
<evidence type="ECO:0008006" key="7">
    <source>
        <dbReference type="Google" id="ProtNLM"/>
    </source>
</evidence>
<dbReference type="Pfam" id="PF07539">
    <property type="entry name" value="UTP20_N"/>
    <property type="match status" value="1"/>
</dbReference>
<protein>
    <recommendedName>
        <fullName evidence="7">ARM repeat superfamily protein</fullName>
    </recommendedName>
</protein>
<evidence type="ECO:0000259" key="2">
    <source>
        <dbReference type="Pfam" id="PF07539"/>
    </source>
</evidence>
<dbReference type="InterPro" id="IPR052575">
    <property type="entry name" value="SSU_processome_comp_20"/>
</dbReference>
<accession>A0A8X8AKA0</accession>
<dbReference type="GO" id="GO:0032040">
    <property type="term" value="C:small-subunit processome"/>
    <property type="evidence" value="ECO:0007669"/>
    <property type="project" value="TreeGrafter"/>
</dbReference>
<feature type="domain" description="U3 small nucleolar RNA-associated protein 20" evidence="3">
    <location>
        <begin position="1775"/>
        <end position="1991"/>
    </location>
</feature>
<dbReference type="OrthoDB" id="360653at2759"/>
<gene>
    <name evidence="5" type="ORF">POTOM_006018</name>
</gene>
<feature type="domain" description="U3 small nucleolar RNA-associated protein 20 N-terminal" evidence="2">
    <location>
        <begin position="896"/>
        <end position="1544"/>
    </location>
</feature>
<keyword evidence="6" id="KW-1185">Reference proteome</keyword>
<evidence type="ECO:0000259" key="3">
    <source>
        <dbReference type="Pfam" id="PF20416"/>
    </source>
</evidence>
<sequence length="2899" mass="328909">MATPSHARAVKSLNKSPGLHGRRFVFKTFSQRIEEIEIDVYSSLNKIKSAPSEGSTFLRDCLIEFRELNTAEDFISFYEEMMPFVQTLPLVILHKETIFSQLLSRLQVKARLSVEAILRLIAALCRDLPDDFVSFLPRIVDSLVSLLKSGADREPDIIEQIFVAWSYILMYLQKSLLENNRLVDVLKLTVKLRYYPKEYVQEFMAATTSLLLRNASEGQLRKGIAKVILEVVKKPLPVKNYGASALLYFVMRGTMSRPYSRPDRHKSAASKRKKIEAQGSDGLSCSNTVDEVLTTTLQRLCEELEPKELDFLWNSLYQKIDYYAINDHLLYLSRFLSLLISSAQINDGHKVSDYQPMLECVKNLFERFIIPYVALNGENHFSEVIDKVLQLLLCTLDGLKSSNDMATISHCLLQWAPAFKLRNSSILTFLSELMKRDPCILYEFRANILSAMNDLIETSQKEIVFLLLTFCEKLQVDPLRSNFLDGSPEGRYSRITGFLQQTVRFWLAVIDNIVNGNGSVTPIERGELTLLWQVVCCYPYMMDLQEMPSLLMDLIDALDRLFIIEAGFPKHTWQSLIGASLSSYYKCGKKFELEETSKVLRLAKTYKSSSQVLSAVADYLDHVHGSPLEADTSHKTYHPEFEGKKAVDAFDVFADNLCNPDKGIRVPTLRILCHYEPQGCQMSAIDQPPEKKMKTEFSETCPEDSQSIDVLQLLLSIEATTLSISTSRKVVLLISRIQMGLSAGRIAEAYIPILLSGMIGIFHNRFSYQWASASECLAVLIGKHVALAWDKFVCYLEHCQSVFHMFHDKPGGSAELSDQSSDLAECSFVTPVSDSTPCATVLSSLLQTLQKIPSVAESRSRQIIPLFLKFLGYNNNDFASVGLFNPVTCKGKEWKGILKEWLNLLKLMRNSKAFYKNQFVKDVLQTRLIDEDDVHIQTSVLDCLLTWKDDFLLQYEQHLRNLISLNHLREELITWNLSRESAVIEEGHRANLVPFVILLLMPKVRKLKMLASRKHTSINQRKVVLRFIAQLDVGELTLFFVSLLKPLHILPEGVDSTAIFFWNLCKSSVDEFQTSNILKHFTMEKIMALSWKQRTGFLHVVEDILGVFDESRTRPFLDLLMGCVVRLLGSCTASLDAVKDASSVVEDNTSDNQKLHENNNAILNQVARSTAVKQFKDMRSLCLRIVSLVLNKYDDHDFGDEFWELFFKSVKPLIDSFKQEGSSSEKPSSLFSCFLAMSRSSHLVPLLFREKNLAPNIFSILTIPTASEAIISCVLKFIENLLNLEDDLDDEDNAAQKLLLLNLDELINSLHHLFQSDKATKRYPGEIQIRIFKFLSKYIKDQLPARQLVDILLSSLAMRYKDSDVCIEYLQVVRDIIPVVGSESGSKILKAVSPLLTSVGLDVRLPICDLLDALAKSDPSFLFVAKLLHELNATSAAEMGGLDYDTVFKAYEKVGVGLFHTIPADQALVILSHCVYDMSSVDITLRHSAYSSLLSFVEFSSAILCGEDQNQPVITNCEGCWTRASIQRTINKFLLKYMGNAMKARSSVRKEWIELLRDMVLKLPKVAKFSSFKALCSEDAEVDFFNNIIHLQSLTISSLLQKRMIARALLRFKTVISESTASEDILNKIFVPLFFNMLLEEQGGKGEHIKSACLEALASISALMGWKSYYNLLIRCFQEMNVHLDKQKILLRLICCILDQFHFSQICSSQEVKDPPDSSLADTSDSCSMDVSRKCVGGTSSAMVHKNSTSVGLSEILACLHKTVLPKIQKLMDSDSDKVNANISVAALKVLKLLPGDTIDSQLPSIIHRIANQLKSRMESIRDEARLALSACLKELGLEYLQFIVRVLRATLKRGYELHVLGYSLNFILSKFLSGPVCGKLDYCLQDLLSAVENDILGDVAEEKEVEKLASKMKETRKQKSFETLKMIAQNITFKTHALKLLSPVTTHMLKHLTPKVKPKLESMLNHIAAGIEHNPSADQTDLFIFIYGLIEDWIKEENGSFKNSSSAVAKLHSRGDVSQKAVSSGRVVGTKSVCSHLIAVFALRLFQNRIKRVKLDKNAEQLLSMLDPFVELLGNCLSSNYEDILSASLTCLTPLVRLPLPSLTSQADRIKVTLLDIAQSSVNASSPLMQSCLRLLIALLWSTNVTLSSEQLHLLIEFPLFVDLERNPSFIALSLLKAIVNRKLVVPQMYDLAIRVAELMVTSQVESIRKKCSQILLKFLLHYRLSKKNLQQHLDFLLNNLRHVYEHSTGREAALEMLHAIIIKCGKINIEEFNSQEGSQKKFLEKHGQSLFIHLVQCLANDSDNKVRLMTGAVIKLLIRHISSDGFNSIMDFILSWYMDEKQNLQSLGAQENGRDVAPANAVFSFNFVLSGYIILTDHNERGYTVYNRFRFLVQTMGLPVEICLDMKEEVERLKEEVKGMKEEVEDMSDKIGVLTRKAEAMKKEIEDKSKRIEGMKEEAKGIEEEVEVFAKKDKVMKEDIEDKKKNVKDKSAKIEGIERKIEVTKKKIEVLKKSLEKYIHSALSVSKKILQSAVKVVASEPLLDHSDAAIPFWKEAYYSLVMLEKILNCFHDLCFERDLEDIWEAICELLLHPHTWLRNVSSRLVAFYFASAKKAIKQDHEKSLGMFFLMRPSRVFMIAVSLCCQLETEVIDDAMSNLITHNLATASFATHVLMGRMECADPCKFWSALDQHEQGQFLEAFQLLDTRKGRGMLLHVISGVRRHDNVNQSDNLQYFLVSNLLKKMGDIALLKDAIQMETVFNCFKEFVAHFSKEEKEFAAHINQDDCQHYAFDMLLPLYKVCEGFAGKVVPDNLKQLAQEVCDRIRKVIGMESFVQVYSNIRTNIKVRREKRKREGKVMAVTNPVRHAKRKLQVAAKNRAHKKRKIMTMKMKMGRWMR</sequence>